<dbReference type="SUPFAM" id="SSF57701">
    <property type="entry name" value="Zn2/Cys6 DNA-binding domain"/>
    <property type="match status" value="1"/>
</dbReference>
<dbReference type="Pfam" id="PF00172">
    <property type="entry name" value="Zn_clus"/>
    <property type="match status" value="1"/>
</dbReference>
<comment type="subcellular location">
    <subcellularLocation>
        <location evidence="1">Nucleus</location>
    </subcellularLocation>
</comment>
<sequence length="684" mass="75413">MLVATLMAYSDINTSSTYNNASSSASGSQSPASDTSSNISPVMLTNHALPGGDLEARSPTSGRITPSRSRVDAPRLTASKDGCWTCRLRRKKCDGNRAEDSGACETCRRLQIECLGWGSKRPEWMKDKKAQDEYKAKIKSTLLSNNMIRGQPRTNAHGSTSPSAPPRGAAPRPYPHPRRSPGGSSPPASGLTTPNPEYRSYSDPSFSNIDIASLFPTGPLAFDAHPAGISTTPDSATFDFSLTVPSVPYEPIPQEVPTAGPDPVQTQHVLYYFEHVRQMQFAFAGSNLVTNTMYSIILEEPQGAVTSAVCALAALHHSRMQVATFADHSPGQSMSQYFYNESWNRLQASKSALGHYTESDAIASLHLLSYSLLSRGTTDWRYVLDVSCEWLGQTGILTEDDPKFAISNMTQSMQFILKWTMWLDIVSSMTLMRPPRFLVLYRRLFSSASSGTDFWTGPSQEDTPELRMESLTGCPDDVMLALAEVSALAYWKTQEQQNGRLSVRELIRRGDVIELQLRSHTEPESFAEVDQALIHPSLVSDFAAMSASLEGATAAPSEETRRVVATIFRETVSLYLQTVLSDSIPGVPEITASVETIIKLFGRLPQSELDRSLIFPLCVTGCLTDNRARRDVIKRRLQGQDENLGNLMQARALMEAVWRRRDVSGGAVDWREILHNENLNLLLI</sequence>
<dbReference type="PROSITE" id="PS00463">
    <property type="entry name" value="ZN2_CY6_FUNGAL_1"/>
    <property type="match status" value="1"/>
</dbReference>
<reference evidence="5 6" key="1">
    <citation type="journal article" date="2016" name="Mol. Biol. Evol.">
        <title>Comparative Genomics of Early-Diverging Mushroom-Forming Fungi Provides Insights into the Origins of Lignocellulose Decay Capabilities.</title>
        <authorList>
            <person name="Nagy L.G."/>
            <person name="Riley R."/>
            <person name="Tritt A."/>
            <person name="Adam C."/>
            <person name="Daum C."/>
            <person name="Floudas D."/>
            <person name="Sun H."/>
            <person name="Yadav J.S."/>
            <person name="Pangilinan J."/>
            <person name="Larsson K.H."/>
            <person name="Matsuura K."/>
            <person name="Barry K."/>
            <person name="Labutti K."/>
            <person name="Kuo R."/>
            <person name="Ohm R.A."/>
            <person name="Bhattacharya S.S."/>
            <person name="Shirouzu T."/>
            <person name="Yoshinaga Y."/>
            <person name="Martin F.M."/>
            <person name="Grigoriev I.V."/>
            <person name="Hibbett D.S."/>
        </authorList>
    </citation>
    <scope>NUCLEOTIDE SEQUENCE [LARGE SCALE GENOMIC DNA]</scope>
    <source>
        <strain evidence="5 6">CBS 109695</strain>
    </source>
</reference>
<dbReference type="Proteomes" id="UP000076532">
    <property type="component" value="Unassembled WGS sequence"/>
</dbReference>
<dbReference type="PROSITE" id="PS50048">
    <property type="entry name" value="ZN2_CY6_FUNGAL_2"/>
    <property type="match status" value="1"/>
</dbReference>
<dbReference type="Pfam" id="PF11951">
    <property type="entry name" value="Fungal_trans_2"/>
    <property type="match status" value="1"/>
</dbReference>
<feature type="domain" description="Zn(2)-C6 fungal-type" evidence="4">
    <location>
        <begin position="82"/>
        <end position="114"/>
    </location>
</feature>
<evidence type="ECO:0000256" key="1">
    <source>
        <dbReference type="ARBA" id="ARBA00004123"/>
    </source>
</evidence>
<evidence type="ECO:0000256" key="3">
    <source>
        <dbReference type="SAM" id="MobiDB-lite"/>
    </source>
</evidence>
<dbReference type="InterPro" id="IPR001138">
    <property type="entry name" value="Zn2Cys6_DnaBD"/>
</dbReference>
<dbReference type="GO" id="GO:0000981">
    <property type="term" value="F:DNA-binding transcription factor activity, RNA polymerase II-specific"/>
    <property type="evidence" value="ECO:0007669"/>
    <property type="project" value="InterPro"/>
</dbReference>
<name>A0A166UL01_9AGAM</name>
<feature type="region of interest" description="Disordered" evidence="3">
    <location>
        <begin position="17"/>
        <end position="73"/>
    </location>
</feature>
<protein>
    <recommendedName>
        <fullName evidence="4">Zn(2)-C6 fungal-type domain-containing protein</fullName>
    </recommendedName>
</protein>
<keyword evidence="2" id="KW-0539">Nucleus</keyword>
<dbReference type="GO" id="GO:0005634">
    <property type="term" value="C:nucleus"/>
    <property type="evidence" value="ECO:0007669"/>
    <property type="project" value="UniProtKB-SubCell"/>
</dbReference>
<keyword evidence="6" id="KW-1185">Reference proteome</keyword>
<dbReference type="SMART" id="SM00066">
    <property type="entry name" value="GAL4"/>
    <property type="match status" value="1"/>
</dbReference>
<feature type="compositionally biased region" description="Polar residues" evidence="3">
    <location>
        <begin position="58"/>
        <end position="68"/>
    </location>
</feature>
<gene>
    <name evidence="5" type="ORF">FIBSPDRAFT_775867</name>
</gene>
<dbReference type="STRING" id="436010.A0A166UL01"/>
<dbReference type="EMBL" id="KV417488">
    <property type="protein sequence ID" value="KZP31796.1"/>
    <property type="molecule type" value="Genomic_DNA"/>
</dbReference>
<accession>A0A166UL01</accession>
<evidence type="ECO:0000259" key="4">
    <source>
        <dbReference type="PROSITE" id="PS50048"/>
    </source>
</evidence>
<feature type="compositionally biased region" description="Polar residues" evidence="3">
    <location>
        <begin position="142"/>
        <end position="160"/>
    </location>
</feature>
<proteinExistence type="predicted"/>
<evidence type="ECO:0000313" key="6">
    <source>
        <dbReference type="Proteomes" id="UP000076532"/>
    </source>
</evidence>
<feature type="compositionally biased region" description="Low complexity" evidence="3">
    <location>
        <begin position="17"/>
        <end position="37"/>
    </location>
</feature>
<dbReference type="InterPro" id="IPR021858">
    <property type="entry name" value="Fun_TF"/>
</dbReference>
<organism evidence="5 6">
    <name type="scientific">Athelia psychrophila</name>
    <dbReference type="NCBI Taxonomy" id="1759441"/>
    <lineage>
        <taxon>Eukaryota</taxon>
        <taxon>Fungi</taxon>
        <taxon>Dikarya</taxon>
        <taxon>Basidiomycota</taxon>
        <taxon>Agaricomycotina</taxon>
        <taxon>Agaricomycetes</taxon>
        <taxon>Agaricomycetidae</taxon>
        <taxon>Atheliales</taxon>
        <taxon>Atheliaceae</taxon>
        <taxon>Athelia</taxon>
    </lineage>
</organism>
<dbReference type="PANTHER" id="PTHR37534">
    <property type="entry name" value="TRANSCRIPTIONAL ACTIVATOR PROTEIN UGA3"/>
    <property type="match status" value="1"/>
</dbReference>
<dbReference type="CDD" id="cd00067">
    <property type="entry name" value="GAL4"/>
    <property type="match status" value="1"/>
</dbReference>
<dbReference type="InterPro" id="IPR036864">
    <property type="entry name" value="Zn2-C6_fun-type_DNA-bd_sf"/>
</dbReference>
<feature type="compositionally biased region" description="Low complexity" evidence="3">
    <location>
        <begin position="180"/>
        <end position="190"/>
    </location>
</feature>
<evidence type="ECO:0000256" key="2">
    <source>
        <dbReference type="ARBA" id="ARBA00023242"/>
    </source>
</evidence>
<dbReference type="PANTHER" id="PTHR37534:SF20">
    <property type="entry name" value="PRO1A C6 ZINK-FINGER PROTEIN"/>
    <property type="match status" value="1"/>
</dbReference>
<dbReference type="GO" id="GO:0008270">
    <property type="term" value="F:zinc ion binding"/>
    <property type="evidence" value="ECO:0007669"/>
    <property type="project" value="InterPro"/>
</dbReference>
<evidence type="ECO:0000313" key="5">
    <source>
        <dbReference type="EMBL" id="KZP31796.1"/>
    </source>
</evidence>
<feature type="region of interest" description="Disordered" evidence="3">
    <location>
        <begin position="142"/>
        <end position="202"/>
    </location>
</feature>
<dbReference type="AlphaFoldDB" id="A0A166UL01"/>
<dbReference type="OrthoDB" id="5419315at2759"/>